<sequence length="46" mass="5393">MLLGFSNFKHKGLRFDHISQKSLSSYTYEMPAHLCRPCSVMHVEEH</sequence>
<protein>
    <submittedName>
        <fullName evidence="1">(wild Malaysian banana) hypothetical protein</fullName>
    </submittedName>
</protein>
<dbReference type="AlphaFoldDB" id="A0A804L4K0"/>
<evidence type="ECO:0000313" key="1">
    <source>
        <dbReference type="EMBL" id="CAG1863649.1"/>
    </source>
</evidence>
<gene>
    <name evidence="1" type="ORF">GSMUA_19790.1</name>
</gene>
<dbReference type="Gramene" id="Ma11_t05600.1">
    <property type="protein sequence ID" value="Ma11_p05600.1"/>
    <property type="gene ID" value="Ma11_g05600"/>
</dbReference>
<evidence type="ECO:0000313" key="3">
    <source>
        <dbReference type="Proteomes" id="UP000012960"/>
    </source>
</evidence>
<organism evidence="2 3">
    <name type="scientific">Musa acuminata subsp. malaccensis</name>
    <name type="common">Wild banana</name>
    <name type="synonym">Musa malaccensis</name>
    <dbReference type="NCBI Taxonomy" id="214687"/>
    <lineage>
        <taxon>Eukaryota</taxon>
        <taxon>Viridiplantae</taxon>
        <taxon>Streptophyta</taxon>
        <taxon>Embryophyta</taxon>
        <taxon>Tracheophyta</taxon>
        <taxon>Spermatophyta</taxon>
        <taxon>Magnoliopsida</taxon>
        <taxon>Liliopsida</taxon>
        <taxon>Zingiberales</taxon>
        <taxon>Musaceae</taxon>
        <taxon>Musa</taxon>
    </lineage>
</organism>
<keyword evidence="3" id="KW-1185">Reference proteome</keyword>
<reference evidence="2" key="2">
    <citation type="submission" date="2021-05" db="UniProtKB">
        <authorList>
            <consortium name="EnsemblPlants"/>
        </authorList>
    </citation>
    <scope>IDENTIFICATION</scope>
    <source>
        <strain evidence="2">subsp. malaccensis</strain>
    </source>
</reference>
<accession>A0A804L4K0</accession>
<dbReference type="EnsemblPlants" id="Ma11_t05600.1">
    <property type="protein sequence ID" value="Ma11_p05600.1"/>
    <property type="gene ID" value="Ma11_g05600"/>
</dbReference>
<evidence type="ECO:0000313" key="2">
    <source>
        <dbReference type="EnsemblPlants" id="Ma11_p05600.1"/>
    </source>
</evidence>
<dbReference type="EMBL" id="HG996475">
    <property type="protein sequence ID" value="CAG1863649.1"/>
    <property type="molecule type" value="Genomic_DNA"/>
</dbReference>
<reference evidence="1" key="1">
    <citation type="submission" date="2021-03" db="EMBL/GenBank/DDBJ databases">
        <authorList>
            <consortium name="Genoscope - CEA"/>
            <person name="William W."/>
        </authorList>
    </citation>
    <scope>NUCLEOTIDE SEQUENCE</scope>
    <source>
        <strain evidence="1">Doubled-haploid Pahang</strain>
    </source>
</reference>
<proteinExistence type="predicted"/>
<name>A0A804L4K0_MUSAM</name>
<dbReference type="Proteomes" id="UP000012960">
    <property type="component" value="Unplaced"/>
</dbReference>
<dbReference type="InParanoid" id="A0A804L4K0"/>